<keyword evidence="1" id="KW-1133">Transmembrane helix</keyword>
<feature type="transmembrane region" description="Helical" evidence="1">
    <location>
        <begin position="105"/>
        <end position="126"/>
    </location>
</feature>
<evidence type="ECO:0000256" key="1">
    <source>
        <dbReference type="SAM" id="Phobius"/>
    </source>
</evidence>
<keyword evidence="3" id="KW-1185">Reference proteome</keyword>
<organism evidence="2 3">
    <name type="scientific">Kitasatospora atroaurantiaca</name>
    <dbReference type="NCBI Taxonomy" id="285545"/>
    <lineage>
        <taxon>Bacteria</taxon>
        <taxon>Bacillati</taxon>
        <taxon>Actinomycetota</taxon>
        <taxon>Actinomycetes</taxon>
        <taxon>Kitasatosporales</taxon>
        <taxon>Streptomycetaceae</taxon>
        <taxon>Kitasatospora</taxon>
    </lineage>
</organism>
<reference evidence="2 3" key="1">
    <citation type="submission" date="2019-06" db="EMBL/GenBank/DDBJ databases">
        <title>Sequencing the genomes of 1000 actinobacteria strains.</title>
        <authorList>
            <person name="Klenk H.-P."/>
        </authorList>
    </citation>
    <scope>NUCLEOTIDE SEQUENCE [LARGE SCALE GENOMIC DNA]</scope>
    <source>
        <strain evidence="2 3">DSM 41649</strain>
    </source>
</reference>
<evidence type="ECO:0000313" key="2">
    <source>
        <dbReference type="EMBL" id="TWE20506.1"/>
    </source>
</evidence>
<accession>A0A561EY18</accession>
<dbReference type="RefSeq" id="WP_246192870.1">
    <property type="nucleotide sequence ID" value="NZ_BAAABR010000047.1"/>
</dbReference>
<protein>
    <submittedName>
        <fullName evidence="2">Uncharacterized membrane protein HdeD (DUF308 family)</fullName>
    </submittedName>
</protein>
<dbReference type="InterPro" id="IPR052712">
    <property type="entry name" value="Acid_resist_chaperone_HdeD"/>
</dbReference>
<sequence length="197" mass="20476">MATPQVPTPLLEGPLQRLAHAAWQALLAAGLASLILGVIVFAWPEQTLRVVGVLFGLYLVIIGVVQLVAAFGTHAATALRVLAFISGALCVLLGLLCFRSAAQSLLLLALWIGIGWLFRGITQIAAAASDPDMPARGWQATAGAFNAVAGVILMVWPAPSITALTILTGCCLVILGLLEIATAVRIHHNAKHLPAGV</sequence>
<proteinExistence type="predicted"/>
<dbReference type="Proteomes" id="UP000318416">
    <property type="component" value="Unassembled WGS sequence"/>
</dbReference>
<feature type="transmembrane region" description="Helical" evidence="1">
    <location>
        <begin position="20"/>
        <end position="43"/>
    </location>
</feature>
<gene>
    <name evidence="2" type="ORF">FB465_5660</name>
</gene>
<dbReference type="PANTHER" id="PTHR34989:SF1">
    <property type="entry name" value="PROTEIN HDED"/>
    <property type="match status" value="1"/>
</dbReference>
<dbReference type="Pfam" id="PF03729">
    <property type="entry name" value="DUF308"/>
    <property type="match status" value="2"/>
</dbReference>
<keyword evidence="1" id="KW-0812">Transmembrane</keyword>
<dbReference type="GO" id="GO:0005886">
    <property type="term" value="C:plasma membrane"/>
    <property type="evidence" value="ECO:0007669"/>
    <property type="project" value="TreeGrafter"/>
</dbReference>
<feature type="transmembrane region" description="Helical" evidence="1">
    <location>
        <begin position="50"/>
        <end position="72"/>
    </location>
</feature>
<dbReference type="PANTHER" id="PTHR34989">
    <property type="entry name" value="PROTEIN HDED"/>
    <property type="match status" value="1"/>
</dbReference>
<dbReference type="EMBL" id="VIVR01000001">
    <property type="protein sequence ID" value="TWE20506.1"/>
    <property type="molecule type" value="Genomic_DNA"/>
</dbReference>
<name>A0A561EY18_9ACTN</name>
<dbReference type="InterPro" id="IPR005325">
    <property type="entry name" value="DUF308_memb"/>
</dbReference>
<evidence type="ECO:0000313" key="3">
    <source>
        <dbReference type="Proteomes" id="UP000318416"/>
    </source>
</evidence>
<dbReference type="AlphaFoldDB" id="A0A561EY18"/>
<feature type="transmembrane region" description="Helical" evidence="1">
    <location>
        <begin position="138"/>
        <end position="156"/>
    </location>
</feature>
<feature type="transmembrane region" description="Helical" evidence="1">
    <location>
        <begin position="163"/>
        <end position="184"/>
    </location>
</feature>
<keyword evidence="1" id="KW-0472">Membrane</keyword>
<feature type="transmembrane region" description="Helical" evidence="1">
    <location>
        <begin position="78"/>
        <end position="98"/>
    </location>
</feature>
<comment type="caution">
    <text evidence="2">The sequence shown here is derived from an EMBL/GenBank/DDBJ whole genome shotgun (WGS) entry which is preliminary data.</text>
</comment>